<reference evidence="4 5" key="1">
    <citation type="submission" date="2020-08" db="EMBL/GenBank/DDBJ databases">
        <title>Sequencing the genomes of 1000 actinobacteria strains.</title>
        <authorList>
            <person name="Klenk H.-P."/>
        </authorList>
    </citation>
    <scope>NUCLEOTIDE SEQUENCE [LARGE SCALE GENOMIC DNA]</scope>
    <source>
        <strain evidence="4 5">DSM 43149</strain>
    </source>
</reference>
<dbReference type="InterPro" id="IPR036388">
    <property type="entry name" value="WH-like_DNA-bd_sf"/>
</dbReference>
<dbReference type="Gene3D" id="1.25.40.10">
    <property type="entry name" value="Tetratricopeptide repeat domain"/>
    <property type="match status" value="2"/>
</dbReference>
<dbReference type="AlphaFoldDB" id="A0A7W7HY83"/>
<sequence length="1044" mass="112593">MSQPLRYDPPISNRALILRPRLLAQLQDRFHYRLTAIVAAPGFGKTTLLAQAVVENALSPHGDDKWLTCQKNDLALSYFCSGIFAAVGIDTPPAESPREAALAVAEAIWGAAPEHVALIIDDIHHIGPDSASGQLLAELVAELPRNGHIVLASRPPVPPLTHRLVANGDAMVINEADLQFRSEEIAEFADLRGVRTDLLSTVGGWPALAELTATAGRQAVTGYVWEELLGPSSSDRRQALELLVTVGGADDEIAAAVLGRRLSLEKMLDGLPLVVRSQNGWWSSHGLWQSALQDQVDYDWAVAARRTAAAVLRGRRRYHEAMALLLDAQAWDEARELVVDVCEVFTPLVPVDVLAGWIRRMPPEVQQTPEGLLLAAMAIEPSNPAKAEQLLKSALSAAEGQPPVRFACVNALLLIAFWRGDREQMIALTGWLAELAAAGHAEALALAALLRSLLATDPEVVRTEIASAGLIANAPLSPVSNWLLMHIVLLKLGDPAGAEPLARRTLALAPPSLRPVARSGLLESLRLLGRSAEAEALLPDLLADLNSSTVLCSPELVTTAVVMLSLTNRDQQAAELIHSLGPTLRASPVVWALLARALADAYHAVALGDEDRAVAVLREVAGSGLIRSPAVLQVSPAALPLIYVLVPRVREHWDAAAPPGCFADTLRVVQALVDVRENGTPARVRALPLTTRRIAGAQLPVSWATELAVALIAAGRADGRELLDELGTRTRATLRRLTGSPAADIAGTARSLIRNIPAMPAYRLRLRVLGPLRLERDGSPVVAPELGRMRVRHLLGFLLVHRRTTRAAITAELWPDLDERSAGRNLRVTLAYLQNLLEPDRAEQEPPYFVRSTGSMLELITDECLLVDADEFDRIVEAASALERQGAPSAALAAYRRAIALWGGDFLADVTEGASLELERDRVRGQFVTIAIRAGHLLLAHGDVDAALVLGKRVLGVAEWSETAYQLLIAAYLSAGDLANAMTLLRRCHAMLRELGVNPHQRTQALAQQLREQQHGRPARPGAGHSPPVRRPAGRDDIGEPNLR</sequence>
<dbReference type="SMART" id="SM00382">
    <property type="entry name" value="AAA"/>
    <property type="match status" value="1"/>
</dbReference>
<name>A0A7W7HY83_9ACTN</name>
<feature type="domain" description="Bacterial transcriptional activator" evidence="3">
    <location>
        <begin position="867"/>
        <end position="1011"/>
    </location>
</feature>
<evidence type="ECO:0000313" key="4">
    <source>
        <dbReference type="EMBL" id="MBB4762989.1"/>
    </source>
</evidence>
<evidence type="ECO:0000259" key="2">
    <source>
        <dbReference type="SMART" id="SM00382"/>
    </source>
</evidence>
<dbReference type="InterPro" id="IPR011990">
    <property type="entry name" value="TPR-like_helical_dom_sf"/>
</dbReference>
<dbReference type="InterPro" id="IPR027417">
    <property type="entry name" value="P-loop_NTPase"/>
</dbReference>
<dbReference type="EMBL" id="JACHNH010000001">
    <property type="protein sequence ID" value="MBB4762989.1"/>
    <property type="molecule type" value="Genomic_DNA"/>
</dbReference>
<dbReference type="Gene3D" id="1.10.10.10">
    <property type="entry name" value="Winged helix-like DNA-binding domain superfamily/Winged helix DNA-binding domain"/>
    <property type="match status" value="1"/>
</dbReference>
<evidence type="ECO:0000256" key="1">
    <source>
        <dbReference type="SAM" id="MobiDB-lite"/>
    </source>
</evidence>
<evidence type="ECO:0000259" key="3">
    <source>
        <dbReference type="SMART" id="SM01043"/>
    </source>
</evidence>
<organism evidence="4 5">
    <name type="scientific">Actinoplanes digitatis</name>
    <dbReference type="NCBI Taxonomy" id="1868"/>
    <lineage>
        <taxon>Bacteria</taxon>
        <taxon>Bacillati</taxon>
        <taxon>Actinomycetota</taxon>
        <taxon>Actinomycetes</taxon>
        <taxon>Micromonosporales</taxon>
        <taxon>Micromonosporaceae</taxon>
        <taxon>Actinoplanes</taxon>
    </lineage>
</organism>
<feature type="domain" description="AAA+ ATPase" evidence="2">
    <location>
        <begin position="31"/>
        <end position="192"/>
    </location>
</feature>
<feature type="region of interest" description="Disordered" evidence="1">
    <location>
        <begin position="1008"/>
        <end position="1044"/>
    </location>
</feature>
<gene>
    <name evidence="4" type="ORF">BJ971_003545</name>
</gene>
<accession>A0A7W7HY83</accession>
<dbReference type="Pfam" id="PF03704">
    <property type="entry name" value="BTAD"/>
    <property type="match status" value="1"/>
</dbReference>
<feature type="compositionally biased region" description="Basic and acidic residues" evidence="1">
    <location>
        <begin position="1033"/>
        <end position="1044"/>
    </location>
</feature>
<dbReference type="RefSeq" id="WP_184994358.1">
    <property type="nucleotide sequence ID" value="NZ_BOMK01000042.1"/>
</dbReference>
<dbReference type="PANTHER" id="PTHR35807:SF2">
    <property type="entry name" value="TRANSCRIPTIONAL ACTIVATOR DOMAIN"/>
    <property type="match status" value="1"/>
</dbReference>
<dbReference type="InterPro" id="IPR003593">
    <property type="entry name" value="AAA+_ATPase"/>
</dbReference>
<comment type="caution">
    <text evidence="4">The sequence shown here is derived from an EMBL/GenBank/DDBJ whole genome shotgun (WGS) entry which is preliminary data.</text>
</comment>
<dbReference type="Proteomes" id="UP000578112">
    <property type="component" value="Unassembled WGS sequence"/>
</dbReference>
<dbReference type="Gene3D" id="3.40.50.300">
    <property type="entry name" value="P-loop containing nucleotide triphosphate hydrolases"/>
    <property type="match status" value="1"/>
</dbReference>
<keyword evidence="5" id="KW-1185">Reference proteome</keyword>
<dbReference type="InterPro" id="IPR005158">
    <property type="entry name" value="BTAD"/>
</dbReference>
<dbReference type="PANTHER" id="PTHR35807">
    <property type="entry name" value="TRANSCRIPTIONAL REGULATOR REDD-RELATED"/>
    <property type="match status" value="1"/>
</dbReference>
<dbReference type="InterPro" id="IPR051677">
    <property type="entry name" value="AfsR-DnrI-RedD_regulator"/>
</dbReference>
<dbReference type="GO" id="GO:0003677">
    <property type="term" value="F:DNA binding"/>
    <property type="evidence" value="ECO:0007669"/>
    <property type="project" value="UniProtKB-KW"/>
</dbReference>
<dbReference type="SUPFAM" id="SSF48452">
    <property type="entry name" value="TPR-like"/>
    <property type="match status" value="1"/>
</dbReference>
<keyword evidence="4" id="KW-0238">DNA-binding</keyword>
<evidence type="ECO:0000313" key="5">
    <source>
        <dbReference type="Proteomes" id="UP000578112"/>
    </source>
</evidence>
<dbReference type="SUPFAM" id="SSF52540">
    <property type="entry name" value="P-loop containing nucleoside triphosphate hydrolases"/>
    <property type="match status" value="1"/>
</dbReference>
<protein>
    <submittedName>
        <fullName evidence="4">DNA-binding SARP family transcriptional activator</fullName>
    </submittedName>
</protein>
<proteinExistence type="predicted"/>
<dbReference type="SMART" id="SM01043">
    <property type="entry name" value="BTAD"/>
    <property type="match status" value="1"/>
</dbReference>